<evidence type="ECO:0000256" key="2">
    <source>
        <dbReference type="ARBA" id="ARBA00023054"/>
    </source>
</evidence>
<dbReference type="SMART" id="SM01391">
    <property type="entry name" value="Filament"/>
    <property type="match status" value="1"/>
</dbReference>
<dbReference type="OMA" id="THERQEM"/>
<evidence type="ECO:0000313" key="6">
    <source>
        <dbReference type="Ensembl" id="ENSATEP00000004099.1"/>
    </source>
</evidence>
<dbReference type="PANTHER" id="PTHR45652">
    <property type="entry name" value="GLIAL FIBRILLARY ACIDIC PROTEIN"/>
    <property type="match status" value="1"/>
</dbReference>
<dbReference type="GO" id="GO:0005737">
    <property type="term" value="C:cytoplasm"/>
    <property type="evidence" value="ECO:0007669"/>
    <property type="project" value="TreeGrafter"/>
</dbReference>
<dbReference type="Pfam" id="PF00038">
    <property type="entry name" value="Filament"/>
    <property type="match status" value="1"/>
</dbReference>
<keyword evidence="2 3" id="KW-0175">Coiled coil</keyword>
<reference evidence="6" key="2">
    <citation type="submission" date="2025-08" db="UniProtKB">
        <authorList>
            <consortium name="Ensembl"/>
        </authorList>
    </citation>
    <scope>IDENTIFICATION</scope>
</reference>
<keyword evidence="1" id="KW-0403">Intermediate filament</keyword>
<accession>A0A3Q1H9D9</accession>
<proteinExistence type="predicted"/>
<feature type="compositionally biased region" description="Polar residues" evidence="4">
    <location>
        <begin position="531"/>
        <end position="541"/>
    </location>
</feature>
<dbReference type="InParanoid" id="A0A3Q1H9D9"/>
<dbReference type="GO" id="GO:0048570">
    <property type="term" value="P:notochord morphogenesis"/>
    <property type="evidence" value="ECO:0007669"/>
    <property type="project" value="Ensembl"/>
</dbReference>
<organism evidence="6 7">
    <name type="scientific">Anabas testudineus</name>
    <name type="common">Climbing perch</name>
    <name type="synonym">Anthias testudineus</name>
    <dbReference type="NCBI Taxonomy" id="64144"/>
    <lineage>
        <taxon>Eukaryota</taxon>
        <taxon>Metazoa</taxon>
        <taxon>Chordata</taxon>
        <taxon>Craniata</taxon>
        <taxon>Vertebrata</taxon>
        <taxon>Euteleostomi</taxon>
        <taxon>Actinopterygii</taxon>
        <taxon>Neopterygii</taxon>
        <taxon>Teleostei</taxon>
        <taxon>Neoteleostei</taxon>
        <taxon>Acanthomorphata</taxon>
        <taxon>Anabantaria</taxon>
        <taxon>Anabantiformes</taxon>
        <taxon>Anabantoidei</taxon>
        <taxon>Anabantidae</taxon>
        <taxon>Anabas</taxon>
    </lineage>
</organism>
<feature type="region of interest" description="Disordered" evidence="4">
    <location>
        <begin position="460"/>
        <end position="551"/>
    </location>
</feature>
<dbReference type="GO" id="GO:0005200">
    <property type="term" value="F:structural constituent of cytoskeleton"/>
    <property type="evidence" value="ECO:0007669"/>
    <property type="project" value="Ensembl"/>
</dbReference>
<feature type="compositionally biased region" description="Basic and acidic residues" evidence="4">
    <location>
        <begin position="481"/>
        <end position="493"/>
    </location>
</feature>
<feature type="domain" description="IF rod" evidence="5">
    <location>
        <begin position="120"/>
        <end position="433"/>
    </location>
</feature>
<dbReference type="Proteomes" id="UP000265040">
    <property type="component" value="Chromosome 24"/>
</dbReference>
<dbReference type="InterPro" id="IPR006821">
    <property type="entry name" value="Intermed_filament_DNA-bd"/>
</dbReference>
<dbReference type="Ensembl" id="ENSATET00000004135.2">
    <property type="protein sequence ID" value="ENSATEP00000004099.1"/>
    <property type="gene ID" value="ENSATEG00000002828.2"/>
</dbReference>
<dbReference type="InterPro" id="IPR039008">
    <property type="entry name" value="IF_rod_dom"/>
</dbReference>
<keyword evidence="7" id="KW-1185">Reference proteome</keyword>
<dbReference type="PANTHER" id="PTHR45652:SF11">
    <property type="entry name" value="NOTOCHORD GRANULAR SURFACE"/>
    <property type="match status" value="1"/>
</dbReference>
<dbReference type="Gene3D" id="1.20.5.1160">
    <property type="entry name" value="Vasodilator-stimulated phosphoprotein"/>
    <property type="match status" value="1"/>
</dbReference>
<evidence type="ECO:0000256" key="3">
    <source>
        <dbReference type="SAM" id="Coils"/>
    </source>
</evidence>
<feature type="coiled-coil region" evidence="3">
    <location>
        <begin position="229"/>
        <end position="263"/>
    </location>
</feature>
<dbReference type="InterPro" id="IPR050405">
    <property type="entry name" value="Intermediate_filament"/>
</dbReference>
<feature type="coiled-coil region" evidence="3">
    <location>
        <begin position="124"/>
        <end position="186"/>
    </location>
</feature>
<feature type="coiled-coil region" evidence="3">
    <location>
        <begin position="328"/>
        <end position="369"/>
    </location>
</feature>
<reference evidence="6" key="3">
    <citation type="submission" date="2025-09" db="UniProtKB">
        <authorList>
            <consortium name="Ensembl"/>
        </authorList>
    </citation>
    <scope>IDENTIFICATION</scope>
</reference>
<dbReference type="FunCoup" id="A0A3Q1H9D9">
    <property type="interactions" value="27"/>
</dbReference>
<dbReference type="GeneTree" id="ENSGT00940000164536"/>
<dbReference type="Gene3D" id="1.20.5.170">
    <property type="match status" value="1"/>
</dbReference>
<name>A0A3Q1H9D9_ANATE</name>
<dbReference type="GO" id="GO:0060035">
    <property type="term" value="P:notochord cell development"/>
    <property type="evidence" value="ECO:0007669"/>
    <property type="project" value="Ensembl"/>
</dbReference>
<feature type="region of interest" description="Disordered" evidence="4">
    <location>
        <begin position="40"/>
        <end position="79"/>
    </location>
</feature>
<evidence type="ECO:0000259" key="5">
    <source>
        <dbReference type="PROSITE" id="PS51842"/>
    </source>
</evidence>
<dbReference type="OrthoDB" id="2441647at2759"/>
<dbReference type="Gene3D" id="1.20.5.500">
    <property type="entry name" value="Single helix bin"/>
    <property type="match status" value="1"/>
</dbReference>
<dbReference type="GO" id="GO:0005882">
    <property type="term" value="C:intermediate filament"/>
    <property type="evidence" value="ECO:0007669"/>
    <property type="project" value="UniProtKB-KW"/>
</dbReference>
<feature type="compositionally biased region" description="Basic and acidic residues" evidence="4">
    <location>
        <begin position="508"/>
        <end position="527"/>
    </location>
</feature>
<evidence type="ECO:0000313" key="7">
    <source>
        <dbReference type="Proteomes" id="UP000265040"/>
    </source>
</evidence>
<dbReference type="Pfam" id="PF04732">
    <property type="entry name" value="Filament_head"/>
    <property type="match status" value="1"/>
</dbReference>
<dbReference type="AlphaFoldDB" id="A0A3Q1H9D9"/>
<protein>
    <recommendedName>
        <fullName evidence="5">IF rod domain-containing protein</fullName>
    </recommendedName>
</protein>
<dbReference type="STRING" id="64144.ENSATEP00000004099"/>
<evidence type="ECO:0000256" key="4">
    <source>
        <dbReference type="SAM" id="MobiDB-lite"/>
    </source>
</evidence>
<sequence length="551" mass="62342">DRELSDMVPLFLFRKINMSYSPERMSSYRRHFEDALATSSAYQLRGSSPSPTRGETRHRSTSFNQSGATMARRASHKPRMTSSVSMGALCFGMSMGLGPKLDLDAAAAENQAFMMTRTNERQEMVVLNDRLAAYIEKVRTLESKNKLLEAEIETLKGRHDRSSVLRQLYESQLRDLNIEAEQMRIQRDVSLEAKEAMLGQFNTLKVKYDEAVEARKRIEHDIEHLRPDVDKATSARIALEKQLENLETELTFLQRVHKEELEELMQQLYSAASKVDLTFGLPDLSSALRQIQSQYDSIAAKNLQEMDTWYKTKFQDLSNASSKHIQSVRSLREEIAGYKKDIVNKERELETLKTKNEYLEAQIHDAVENTTKTLSDRLIHTHTHFTIELDLKVTKEKIALLVREYQDLLNVKMALEIEITTYRKLIEGEDSRLSGLVRNLPLTGGPRLTSSAHDASALAVNSPAPAATSKLEKSPNGTSSGRDEKAPGGRRVEMASSDTQTDGSLEEQATKMTERKTVLIRTVKTDEETYESNTQERTITVSGAADDPDEE</sequence>
<dbReference type="SUPFAM" id="SSF64593">
    <property type="entry name" value="Intermediate filament protein, coiled coil region"/>
    <property type="match status" value="2"/>
</dbReference>
<evidence type="ECO:0000256" key="1">
    <source>
        <dbReference type="ARBA" id="ARBA00022754"/>
    </source>
</evidence>
<reference evidence="6" key="1">
    <citation type="submission" date="2021-04" db="EMBL/GenBank/DDBJ databases">
        <authorList>
            <consortium name="Wellcome Sanger Institute Data Sharing"/>
        </authorList>
    </citation>
    <scope>NUCLEOTIDE SEQUENCE [LARGE SCALE GENOMIC DNA]</scope>
</reference>
<feature type="compositionally biased region" description="Polar residues" evidence="4">
    <location>
        <begin position="40"/>
        <end position="53"/>
    </location>
</feature>
<dbReference type="PROSITE" id="PS51842">
    <property type="entry name" value="IF_ROD_2"/>
    <property type="match status" value="1"/>
</dbReference>
<dbReference type="GO" id="GO:0045109">
    <property type="term" value="P:intermediate filament organization"/>
    <property type="evidence" value="ECO:0007669"/>
    <property type="project" value="TreeGrafter"/>
</dbReference>